<evidence type="ECO:0000256" key="2">
    <source>
        <dbReference type="ARBA" id="ARBA00023242"/>
    </source>
</evidence>
<dbReference type="Proteomes" id="UP000250235">
    <property type="component" value="Unassembled WGS sequence"/>
</dbReference>
<dbReference type="EMBL" id="KV020304">
    <property type="protein sequence ID" value="KZV14641.1"/>
    <property type="molecule type" value="Genomic_DNA"/>
</dbReference>
<organism evidence="6 7">
    <name type="scientific">Dorcoceras hygrometricum</name>
    <dbReference type="NCBI Taxonomy" id="472368"/>
    <lineage>
        <taxon>Eukaryota</taxon>
        <taxon>Viridiplantae</taxon>
        <taxon>Streptophyta</taxon>
        <taxon>Embryophyta</taxon>
        <taxon>Tracheophyta</taxon>
        <taxon>Spermatophyta</taxon>
        <taxon>Magnoliopsida</taxon>
        <taxon>eudicotyledons</taxon>
        <taxon>Gunneridae</taxon>
        <taxon>Pentapetalae</taxon>
        <taxon>asterids</taxon>
        <taxon>lamiids</taxon>
        <taxon>Lamiales</taxon>
        <taxon>Gesneriaceae</taxon>
        <taxon>Didymocarpoideae</taxon>
        <taxon>Trichosporeae</taxon>
        <taxon>Loxocarpinae</taxon>
        <taxon>Dorcoceras</taxon>
    </lineage>
</organism>
<evidence type="ECO:0000259" key="4">
    <source>
        <dbReference type="PROSITE" id="PS50090"/>
    </source>
</evidence>
<dbReference type="SMART" id="SM00717">
    <property type="entry name" value="SANT"/>
    <property type="match status" value="1"/>
</dbReference>
<accession>A0A2Z7A009</accession>
<dbReference type="AlphaFoldDB" id="A0A2Z7A009"/>
<reference evidence="6 7" key="1">
    <citation type="journal article" date="2015" name="Proc. Natl. Acad. Sci. U.S.A.">
        <title>The resurrection genome of Boea hygrometrica: A blueprint for survival of dehydration.</title>
        <authorList>
            <person name="Xiao L."/>
            <person name="Yang G."/>
            <person name="Zhang L."/>
            <person name="Yang X."/>
            <person name="Zhao S."/>
            <person name="Ji Z."/>
            <person name="Zhou Q."/>
            <person name="Hu M."/>
            <person name="Wang Y."/>
            <person name="Chen M."/>
            <person name="Xu Y."/>
            <person name="Jin H."/>
            <person name="Xiao X."/>
            <person name="Hu G."/>
            <person name="Bao F."/>
            <person name="Hu Y."/>
            <person name="Wan P."/>
            <person name="Li L."/>
            <person name="Deng X."/>
            <person name="Kuang T."/>
            <person name="Xiang C."/>
            <person name="Zhu J.K."/>
            <person name="Oliver M.J."/>
            <person name="He Y."/>
        </authorList>
    </citation>
    <scope>NUCLEOTIDE SEQUENCE [LARGE SCALE GENOMIC DNA]</scope>
    <source>
        <strain evidence="7">cv. XS01</strain>
    </source>
</reference>
<feature type="region of interest" description="Disordered" evidence="3">
    <location>
        <begin position="397"/>
        <end position="432"/>
    </location>
</feature>
<evidence type="ECO:0000259" key="5">
    <source>
        <dbReference type="PROSITE" id="PS51294"/>
    </source>
</evidence>
<evidence type="ECO:0000256" key="3">
    <source>
        <dbReference type="SAM" id="MobiDB-lite"/>
    </source>
</evidence>
<name>A0A2Z7A009_9LAMI</name>
<dbReference type="GO" id="GO:0005634">
    <property type="term" value="C:nucleus"/>
    <property type="evidence" value="ECO:0007669"/>
    <property type="project" value="UniProtKB-SubCell"/>
</dbReference>
<dbReference type="InterPro" id="IPR001005">
    <property type="entry name" value="SANT/Myb"/>
</dbReference>
<dbReference type="InterPro" id="IPR009057">
    <property type="entry name" value="Homeodomain-like_sf"/>
</dbReference>
<feature type="domain" description="HTH myb-type" evidence="5">
    <location>
        <begin position="454"/>
        <end position="513"/>
    </location>
</feature>
<comment type="subcellular location">
    <subcellularLocation>
        <location evidence="1">Nucleus</location>
    </subcellularLocation>
</comment>
<dbReference type="Pfam" id="PF00249">
    <property type="entry name" value="Myb_DNA-binding"/>
    <property type="match status" value="1"/>
</dbReference>
<dbReference type="PROSITE" id="PS51294">
    <property type="entry name" value="HTH_MYB"/>
    <property type="match status" value="1"/>
</dbReference>
<dbReference type="PROSITE" id="PS50090">
    <property type="entry name" value="MYB_LIKE"/>
    <property type="match status" value="1"/>
</dbReference>
<dbReference type="SUPFAM" id="SSF46689">
    <property type="entry name" value="Homeodomain-like"/>
    <property type="match status" value="1"/>
</dbReference>
<feature type="domain" description="Myb-like" evidence="4">
    <location>
        <begin position="462"/>
        <end position="509"/>
    </location>
</feature>
<evidence type="ECO:0000256" key="1">
    <source>
        <dbReference type="ARBA" id="ARBA00004123"/>
    </source>
</evidence>
<gene>
    <name evidence="6" type="ORF">F511_40588</name>
</gene>
<dbReference type="CDD" id="cd11660">
    <property type="entry name" value="SANT_TRF"/>
    <property type="match status" value="1"/>
</dbReference>
<proteinExistence type="predicted"/>
<evidence type="ECO:0000313" key="6">
    <source>
        <dbReference type="EMBL" id="KZV14641.1"/>
    </source>
</evidence>
<dbReference type="Gene3D" id="1.10.246.220">
    <property type="match status" value="1"/>
</dbReference>
<dbReference type="PANTHER" id="PTHR47122">
    <property type="entry name" value="MYB-LIKE DNA-BINDING DOMAIN CONTAINING PROTEIN, EXPRESSED"/>
    <property type="match status" value="1"/>
</dbReference>
<dbReference type="PANTHER" id="PTHR47122:SF13">
    <property type="entry name" value="HOMEODOMAIN-LIKE PROTEIN-RELATED"/>
    <property type="match status" value="1"/>
</dbReference>
<dbReference type="OrthoDB" id="608866at2759"/>
<sequence length="587" mass="66130">MENEHVALGLEDGSIDVERMLVEPEDEHISMDGVDCFPERIPKNDMDMEDFSSSFGGANSCLVQEEKDVPRGEVLDVIPSEVQVGYFQLKNEFSSMGEEYLLGVDFVESITNLDYGSSECLLTSVSDCPILRSSADTDAPWKSDQFRIMEVSECQNDQLNICSSELSDVPRCHDLETLDENISLKSPALCSLENIGNFCDFSSCSFQEVLSDEMDGRLSPTGDMYSSLKVEKDDEIWPAIPDVETNRLQEEDVSAIIPAQARCTETLPAQKRSRKPTQRYIDELADPILRYSKRRHEVSSSTSKGKCLGVQDNKKCHTGSKAIKFSAEETSVIAIQVPFGSIVQKECPKIPECDTVRGSDSLNYVAKSKESHVTPQNKKKLDEVVATIHVKKRNESVMVTSQKKRNSFLKESPPKKRIGSVTSGSQKRDDPLTALHRKKKDDCFTSEIQEEASGRRKHHRLWTISEVRKLIDGVSQFGVGSWSSIKKLFFPTSAHRTSVDLKDKWRNLLKASGIHEQHKRQGEKKRNMAWRPLPKPILHRVCELAAMYPYPKGRKSKILHIHSDSPDKGADITLSNYRRILRSINGN</sequence>
<protein>
    <submittedName>
        <fullName evidence="6">Uncharacterized protein</fullName>
    </submittedName>
</protein>
<keyword evidence="7" id="KW-1185">Reference proteome</keyword>
<evidence type="ECO:0000313" key="7">
    <source>
        <dbReference type="Proteomes" id="UP000250235"/>
    </source>
</evidence>
<keyword evidence="2" id="KW-0539">Nucleus</keyword>
<dbReference type="InterPro" id="IPR017930">
    <property type="entry name" value="Myb_dom"/>
</dbReference>